<keyword evidence="2" id="KW-0732">Signal</keyword>
<organism evidence="4 5">
    <name type="scientific">Azospirillum oryzae</name>
    <dbReference type="NCBI Taxonomy" id="286727"/>
    <lineage>
        <taxon>Bacteria</taxon>
        <taxon>Pseudomonadati</taxon>
        <taxon>Pseudomonadota</taxon>
        <taxon>Alphaproteobacteria</taxon>
        <taxon>Rhodospirillales</taxon>
        <taxon>Azospirillaceae</taxon>
        <taxon>Azospirillum</taxon>
    </lineage>
</organism>
<feature type="domain" description="YMGG-like Gly-zipper" evidence="3">
    <location>
        <begin position="58"/>
        <end position="99"/>
    </location>
</feature>
<name>A0A1X7FEV1_9PROT</name>
<dbReference type="AlphaFoldDB" id="A0A1X7FEV1"/>
<evidence type="ECO:0000256" key="2">
    <source>
        <dbReference type="SAM" id="SignalP"/>
    </source>
</evidence>
<dbReference type="PROSITE" id="PS51257">
    <property type="entry name" value="PROKAR_LIPOPROTEIN"/>
    <property type="match status" value="1"/>
</dbReference>
<dbReference type="Pfam" id="PF13441">
    <property type="entry name" value="Gly-zipper_YMGG"/>
    <property type="match status" value="1"/>
</dbReference>
<dbReference type="EMBL" id="FXAK01000005">
    <property type="protein sequence ID" value="SMF50870.1"/>
    <property type="molecule type" value="Genomic_DNA"/>
</dbReference>
<dbReference type="RefSeq" id="WP_085085993.1">
    <property type="nucleotide sequence ID" value="NZ_FXAK01000005.1"/>
</dbReference>
<evidence type="ECO:0000313" key="5">
    <source>
        <dbReference type="Proteomes" id="UP000192936"/>
    </source>
</evidence>
<feature type="chain" id="PRO_5013298926" evidence="2">
    <location>
        <begin position="20"/>
        <end position="272"/>
    </location>
</feature>
<protein>
    <submittedName>
        <fullName evidence="4">Glycine-zipper containing OmpA-like membrane domain-containing protein</fullName>
    </submittedName>
</protein>
<evidence type="ECO:0000256" key="1">
    <source>
        <dbReference type="SAM" id="MobiDB-lite"/>
    </source>
</evidence>
<dbReference type="InterPro" id="IPR027367">
    <property type="entry name" value="Gly-zipper_YMGG"/>
</dbReference>
<proteinExistence type="predicted"/>
<accession>A0A1X7FEV1</accession>
<sequence>MRSNRAKASLVSITIVAMALSGCVTTQQDRIGANDGTDACYQYRVALDSTGDYYAEDMLKGAAIGAGVGALTGALAGGNLKSALIGAAAGAALGTLGGYWNSKAQQGRDQAILGVMNDLDTENQNLNRTQIALDQLVNCRRAEIARVKADYKAKRIGKPEAEQRMALIRAQLDKDYAIASSINQNIVKRRDEYLIAADNIEPGSAEKIRTKTAVKAQTNKKKKAKQTTTASGAPASQVVQRTNTAFETSERINATTSSIQQIAQKEATLDAV</sequence>
<dbReference type="OrthoDB" id="7258832at2"/>
<reference evidence="4 5" key="1">
    <citation type="submission" date="2017-04" db="EMBL/GenBank/DDBJ databases">
        <authorList>
            <person name="Afonso C.L."/>
            <person name="Miller P.J."/>
            <person name="Scott M.A."/>
            <person name="Spackman E."/>
            <person name="Goraichik I."/>
            <person name="Dimitrov K.M."/>
            <person name="Suarez D.L."/>
            <person name="Swayne D.E."/>
        </authorList>
    </citation>
    <scope>NUCLEOTIDE SEQUENCE [LARGE SCALE GENOMIC DNA]</scope>
    <source>
        <strain evidence="4 5">A2P</strain>
    </source>
</reference>
<gene>
    <name evidence="4" type="ORF">SAMN02982917_2655</name>
</gene>
<evidence type="ECO:0000259" key="3">
    <source>
        <dbReference type="Pfam" id="PF13441"/>
    </source>
</evidence>
<dbReference type="Proteomes" id="UP000192936">
    <property type="component" value="Unassembled WGS sequence"/>
</dbReference>
<feature type="signal peptide" evidence="2">
    <location>
        <begin position="1"/>
        <end position="19"/>
    </location>
</feature>
<feature type="region of interest" description="Disordered" evidence="1">
    <location>
        <begin position="216"/>
        <end position="236"/>
    </location>
</feature>
<dbReference type="STRING" id="286727.SAMN02982917_2655"/>
<evidence type="ECO:0000313" key="4">
    <source>
        <dbReference type="EMBL" id="SMF50870.1"/>
    </source>
</evidence>